<evidence type="ECO:0000256" key="6">
    <source>
        <dbReference type="ARBA" id="ARBA00022847"/>
    </source>
</evidence>
<keyword evidence="8 9" id="KW-0472">Membrane</keyword>
<feature type="transmembrane region" description="Helical" evidence="9">
    <location>
        <begin position="12"/>
        <end position="32"/>
    </location>
</feature>
<dbReference type="Proteomes" id="UP001501577">
    <property type="component" value="Unassembled WGS sequence"/>
</dbReference>
<feature type="transmembrane region" description="Helical" evidence="9">
    <location>
        <begin position="100"/>
        <end position="120"/>
    </location>
</feature>
<accession>A0ABN3YA07</accession>
<feature type="transmembrane region" description="Helical" evidence="9">
    <location>
        <begin position="73"/>
        <end position="94"/>
    </location>
</feature>
<comment type="similarity">
    <text evidence="1">Belongs to the KdgT transporter family.</text>
</comment>
<gene>
    <name evidence="10" type="ORF">GCM10019998_07860</name>
</gene>
<evidence type="ECO:0000256" key="7">
    <source>
        <dbReference type="ARBA" id="ARBA00022989"/>
    </source>
</evidence>
<dbReference type="EMBL" id="BAAAXQ010000024">
    <property type="protein sequence ID" value="GAA3014263.1"/>
    <property type="molecule type" value="Genomic_DNA"/>
</dbReference>
<comment type="caution">
    <text evidence="10">The sequence shown here is derived from an EMBL/GenBank/DDBJ whole genome shotgun (WGS) entry which is preliminary data.</text>
</comment>
<evidence type="ECO:0000256" key="1">
    <source>
        <dbReference type="ARBA" id="ARBA00006430"/>
    </source>
</evidence>
<sequence>MKLLAKIPGGNIIVPMLVAMLINTFFPSLLAVGGPTTALLKEGNQAMMGLFLVCCGSQINFKQVGLPLYKGTVLLLLKALVGTAIGFLVGSIWGPYGVMGLTPLVLIAALTSSNSSLYVAMAGEYGNASDTGAISVFCLKDGPFITMLAMGATGLANIPWQQIVGMLIPLLIGAVWGNFDSNFRELCNKANPFVIIFMSFSIGAGSSLSTIVTAGMQGIILSVIALVLGVVYFFLYNLFLKKKTPLGVLLGTVAANSALTPAIVAAADPSLAPFADSATAQAATASIITMIVVPFMLSYFDKWLKKRVTPEKINTQTDFNTEVEVK</sequence>
<protein>
    <submittedName>
        <fullName evidence="10">2-keto-3-deoxygluconate permease</fullName>
    </submittedName>
</protein>
<keyword evidence="3" id="KW-1003">Cell membrane</keyword>
<evidence type="ECO:0000256" key="4">
    <source>
        <dbReference type="ARBA" id="ARBA00022597"/>
    </source>
</evidence>
<dbReference type="InterPro" id="IPR004684">
    <property type="entry name" value="2keto-3dGluconate_permease"/>
</dbReference>
<keyword evidence="7 9" id="KW-1133">Transmembrane helix</keyword>
<feature type="transmembrane region" description="Helical" evidence="9">
    <location>
        <begin position="158"/>
        <end position="179"/>
    </location>
</feature>
<feature type="transmembrane region" description="Helical" evidence="9">
    <location>
        <begin position="218"/>
        <end position="239"/>
    </location>
</feature>
<feature type="transmembrane region" description="Helical" evidence="9">
    <location>
        <begin position="246"/>
        <end position="267"/>
    </location>
</feature>
<dbReference type="RefSeq" id="WP_068709739.1">
    <property type="nucleotide sequence ID" value="NZ_BAAAXQ010000024.1"/>
</dbReference>
<keyword evidence="4" id="KW-0762">Sugar transport</keyword>
<evidence type="ECO:0000256" key="5">
    <source>
        <dbReference type="ARBA" id="ARBA00022692"/>
    </source>
</evidence>
<evidence type="ECO:0000256" key="2">
    <source>
        <dbReference type="ARBA" id="ARBA00022448"/>
    </source>
</evidence>
<feature type="transmembrane region" description="Helical" evidence="9">
    <location>
        <begin position="191"/>
        <end position="212"/>
    </location>
</feature>
<feature type="transmembrane region" description="Helical" evidence="9">
    <location>
        <begin position="279"/>
        <end position="300"/>
    </location>
</feature>
<keyword evidence="5 9" id="KW-0812">Transmembrane</keyword>
<reference evidence="10 11" key="1">
    <citation type="journal article" date="2019" name="Int. J. Syst. Evol. Microbiol.">
        <title>The Global Catalogue of Microorganisms (GCM) 10K type strain sequencing project: providing services to taxonomists for standard genome sequencing and annotation.</title>
        <authorList>
            <consortium name="The Broad Institute Genomics Platform"/>
            <consortium name="The Broad Institute Genome Sequencing Center for Infectious Disease"/>
            <person name="Wu L."/>
            <person name="Ma J."/>
        </authorList>
    </citation>
    <scope>NUCLEOTIDE SEQUENCE [LARGE SCALE GENOMIC DNA]</scope>
    <source>
        <strain evidence="10 11">JCM 8736</strain>
    </source>
</reference>
<evidence type="ECO:0000313" key="10">
    <source>
        <dbReference type="EMBL" id="GAA3014263.1"/>
    </source>
</evidence>
<keyword evidence="11" id="KW-1185">Reference proteome</keyword>
<evidence type="ECO:0000313" key="11">
    <source>
        <dbReference type="Proteomes" id="UP001501577"/>
    </source>
</evidence>
<evidence type="ECO:0000256" key="9">
    <source>
        <dbReference type="SAM" id="Phobius"/>
    </source>
</evidence>
<evidence type="ECO:0000256" key="3">
    <source>
        <dbReference type="ARBA" id="ARBA00022475"/>
    </source>
</evidence>
<evidence type="ECO:0000256" key="8">
    <source>
        <dbReference type="ARBA" id="ARBA00023136"/>
    </source>
</evidence>
<organism evidence="10 11">
    <name type="scientific">Tetragenococcus solitarius</name>
    <dbReference type="NCBI Taxonomy" id="71453"/>
    <lineage>
        <taxon>Bacteria</taxon>
        <taxon>Bacillati</taxon>
        <taxon>Bacillota</taxon>
        <taxon>Bacilli</taxon>
        <taxon>Lactobacillales</taxon>
        <taxon>Enterococcaceae</taxon>
        <taxon>Tetragenococcus</taxon>
    </lineage>
</organism>
<keyword evidence="6" id="KW-0769">Symport</keyword>
<dbReference type="Pfam" id="PF03812">
    <property type="entry name" value="KdgT"/>
    <property type="match status" value="1"/>
</dbReference>
<keyword evidence="2" id="KW-0813">Transport</keyword>
<proteinExistence type="inferred from homology"/>
<name>A0ABN3YA07_9ENTE</name>